<accession>A0A1J8Q480</accession>
<protein>
    <submittedName>
        <fullName evidence="1">Uncharacterized protein</fullName>
    </submittedName>
</protein>
<evidence type="ECO:0000313" key="2">
    <source>
        <dbReference type="Proteomes" id="UP000183567"/>
    </source>
</evidence>
<dbReference type="Proteomes" id="UP000183567">
    <property type="component" value="Unassembled WGS sequence"/>
</dbReference>
<keyword evidence="2" id="KW-1185">Reference proteome</keyword>
<comment type="caution">
    <text evidence="1">The sequence shown here is derived from an EMBL/GenBank/DDBJ whole genome shotgun (WGS) entry which is preliminary data.</text>
</comment>
<reference evidence="1 2" key="1">
    <citation type="submission" date="2016-03" db="EMBL/GenBank/DDBJ databases">
        <title>Comparative genomics of the ectomycorrhizal sister species Rhizopogon vinicolor and Rhizopogon vesiculosus (Basidiomycota: Boletales) reveals a divergence of the mating type B locus.</title>
        <authorList>
            <person name="Mujic A.B."/>
            <person name="Kuo A."/>
            <person name="Tritt A."/>
            <person name="Lipzen A."/>
            <person name="Chen C."/>
            <person name="Johnson J."/>
            <person name="Sharma A."/>
            <person name="Barry K."/>
            <person name="Grigoriev I.V."/>
            <person name="Spatafora J.W."/>
        </authorList>
    </citation>
    <scope>NUCLEOTIDE SEQUENCE [LARGE SCALE GENOMIC DNA]</scope>
    <source>
        <strain evidence="1 2">AM-OR11-056</strain>
    </source>
</reference>
<evidence type="ECO:0000313" key="1">
    <source>
        <dbReference type="EMBL" id="OJA15471.1"/>
    </source>
</evidence>
<sequence>MRQSVILVMDLVLLQTLLVAQWKE</sequence>
<proteinExistence type="predicted"/>
<name>A0A1J8Q480_9AGAM</name>
<dbReference type="EMBL" id="LVVM01003109">
    <property type="protein sequence ID" value="OJA15471.1"/>
    <property type="molecule type" value="Genomic_DNA"/>
</dbReference>
<dbReference type="AlphaFoldDB" id="A0A1J8Q480"/>
<organism evidence="1 2">
    <name type="scientific">Rhizopogon vesiculosus</name>
    <dbReference type="NCBI Taxonomy" id="180088"/>
    <lineage>
        <taxon>Eukaryota</taxon>
        <taxon>Fungi</taxon>
        <taxon>Dikarya</taxon>
        <taxon>Basidiomycota</taxon>
        <taxon>Agaricomycotina</taxon>
        <taxon>Agaricomycetes</taxon>
        <taxon>Agaricomycetidae</taxon>
        <taxon>Boletales</taxon>
        <taxon>Suillineae</taxon>
        <taxon>Rhizopogonaceae</taxon>
        <taxon>Rhizopogon</taxon>
    </lineage>
</organism>
<gene>
    <name evidence="1" type="ORF">AZE42_10477</name>
</gene>